<evidence type="ECO:0000313" key="2">
    <source>
        <dbReference type="EMBL" id="DAD83811.1"/>
    </source>
</evidence>
<organism evidence="2">
    <name type="scientific">Podoviridae sp. ctsaV5</name>
    <dbReference type="NCBI Taxonomy" id="2826583"/>
    <lineage>
        <taxon>Viruses</taxon>
        <taxon>Duplodnaviria</taxon>
        <taxon>Heunggongvirae</taxon>
        <taxon>Uroviricota</taxon>
        <taxon>Caudoviricetes</taxon>
    </lineage>
</organism>
<feature type="compositionally biased region" description="Polar residues" evidence="1">
    <location>
        <begin position="69"/>
        <end position="79"/>
    </location>
</feature>
<dbReference type="EMBL" id="BK014943">
    <property type="protein sequence ID" value="DAD83811.1"/>
    <property type="molecule type" value="Genomic_DNA"/>
</dbReference>
<accession>A0A8S5MPF3</accession>
<reference evidence="2" key="1">
    <citation type="journal article" date="2021" name="Proc. Natl. Acad. Sci. U.S.A.">
        <title>A Catalog of Tens of Thousands of Viruses from Human Metagenomes Reveals Hidden Associations with Chronic Diseases.</title>
        <authorList>
            <person name="Tisza M.J."/>
            <person name="Buck C.B."/>
        </authorList>
    </citation>
    <scope>NUCLEOTIDE SEQUENCE</scope>
    <source>
        <strain evidence="2">CtsaV5</strain>
    </source>
</reference>
<proteinExistence type="predicted"/>
<sequence length="98" mass="10086">MWIPTPVFALARNDSASRRRDVGDAVPYGIARGCVQEGGELPAPAGGGCGFPRQCAHWLGMTALRAVGTSRTPSPTKSQGGACGQETRCRAGPMCPAA</sequence>
<feature type="region of interest" description="Disordered" evidence="1">
    <location>
        <begin position="68"/>
        <end position="98"/>
    </location>
</feature>
<name>A0A8S5MPF3_9CAUD</name>
<protein>
    <submittedName>
        <fullName evidence="2">Uncharacterized protein</fullName>
    </submittedName>
</protein>
<evidence type="ECO:0000256" key="1">
    <source>
        <dbReference type="SAM" id="MobiDB-lite"/>
    </source>
</evidence>